<dbReference type="InterPro" id="IPR006108">
    <property type="entry name" value="3HC_DH_C"/>
</dbReference>
<reference evidence="5 6" key="1">
    <citation type="submission" date="2020-04" db="EMBL/GenBank/DDBJ databases">
        <title>Flammeovirga sp. SR4, a novel species isolated from seawater.</title>
        <authorList>
            <person name="Wang X."/>
        </authorList>
    </citation>
    <scope>NUCLEOTIDE SEQUENCE [LARGE SCALE GENOMIC DNA]</scope>
    <source>
        <strain evidence="5 6">ATCC 23126</strain>
    </source>
</reference>
<dbReference type="Gene3D" id="1.10.1040.10">
    <property type="entry name" value="N-(1-d-carboxylethyl)-l-norvaline Dehydrogenase, domain 2"/>
    <property type="match status" value="1"/>
</dbReference>
<feature type="domain" description="3-hydroxyacyl-CoA dehydrogenase C-terminal" evidence="3">
    <location>
        <begin position="188"/>
        <end position="285"/>
    </location>
</feature>
<dbReference type="PANTHER" id="PTHR48075:SF5">
    <property type="entry name" value="3-HYDROXYBUTYRYL-COA DEHYDROGENASE"/>
    <property type="match status" value="1"/>
</dbReference>
<dbReference type="InterPro" id="IPR022694">
    <property type="entry name" value="3-OHacyl-CoA_DH"/>
</dbReference>
<dbReference type="PANTHER" id="PTHR48075">
    <property type="entry name" value="3-HYDROXYACYL-COA DEHYDROGENASE FAMILY PROTEIN"/>
    <property type="match status" value="1"/>
</dbReference>
<evidence type="ECO:0000256" key="2">
    <source>
        <dbReference type="PIRSR" id="PIRSR000105-1"/>
    </source>
</evidence>
<organism evidence="5 6">
    <name type="scientific">Flammeovirga aprica JL-4</name>
    <dbReference type="NCBI Taxonomy" id="694437"/>
    <lineage>
        <taxon>Bacteria</taxon>
        <taxon>Pseudomonadati</taxon>
        <taxon>Bacteroidota</taxon>
        <taxon>Cytophagia</taxon>
        <taxon>Cytophagales</taxon>
        <taxon>Flammeovirgaceae</taxon>
        <taxon>Flammeovirga</taxon>
    </lineage>
</organism>
<gene>
    <name evidence="5" type="ORF">HHU12_19165</name>
</gene>
<evidence type="ECO:0000259" key="3">
    <source>
        <dbReference type="Pfam" id="PF00725"/>
    </source>
</evidence>
<dbReference type="InterPro" id="IPR013328">
    <property type="entry name" value="6PGD_dom2"/>
</dbReference>
<dbReference type="SUPFAM" id="SSF48179">
    <property type="entry name" value="6-phosphogluconate dehydrogenase C-terminal domain-like"/>
    <property type="match status" value="1"/>
</dbReference>
<dbReference type="InterPro" id="IPR008927">
    <property type="entry name" value="6-PGluconate_DH-like_C_sf"/>
</dbReference>
<evidence type="ECO:0000313" key="5">
    <source>
        <dbReference type="EMBL" id="NME70103.1"/>
    </source>
</evidence>
<dbReference type="SUPFAM" id="SSF51735">
    <property type="entry name" value="NAD(P)-binding Rossmann-fold domains"/>
    <property type="match status" value="1"/>
</dbReference>
<dbReference type="GO" id="GO:0070403">
    <property type="term" value="F:NAD+ binding"/>
    <property type="evidence" value="ECO:0007669"/>
    <property type="project" value="InterPro"/>
</dbReference>
<accession>A0A7X9RWQ1</accession>
<keyword evidence="6" id="KW-1185">Reference proteome</keyword>
<dbReference type="Gene3D" id="3.40.50.720">
    <property type="entry name" value="NAD(P)-binding Rossmann-like Domain"/>
    <property type="match status" value="1"/>
</dbReference>
<feature type="site" description="Important for catalytic activity" evidence="2">
    <location>
        <position position="141"/>
    </location>
</feature>
<dbReference type="AlphaFoldDB" id="A0A7X9RWQ1"/>
<proteinExistence type="predicted"/>
<dbReference type="EMBL" id="JABANE010000055">
    <property type="protein sequence ID" value="NME70103.1"/>
    <property type="molecule type" value="Genomic_DNA"/>
</dbReference>
<dbReference type="Pfam" id="PF00725">
    <property type="entry name" value="3HCDH"/>
    <property type="match status" value="1"/>
</dbReference>
<evidence type="ECO:0000313" key="6">
    <source>
        <dbReference type="Proteomes" id="UP000576082"/>
    </source>
</evidence>
<dbReference type="RefSeq" id="WP_169658346.1">
    <property type="nucleotide sequence ID" value="NZ_JABANE010000055.1"/>
</dbReference>
<sequence>MLLKTITIAGSDTLGAEISWYIAFHGYTVTLYDRSDIGLEIGKVLHDKFATIFIEKYQYKESKIEETFKRINYTSNLDEAVHDCDLFIENTPEKMENKIQLFKDVSQYASPKTIIASNSDSFLPSSLATHYKYPQQFIGAHFTNLIWENSLVEIMGHPDSDLLVVESMIDFVKSIDILPIVLQKENSGYVLNSLLIPMLSSALTMFQKGIATFEDIDRSWMSIGNKYGPFIIMDGVGLDTVYNIEKYLGEKDNDAQRISNANFIHDEYIKKGKLGIISGEGFYKYPNPTHSRESFLKVL</sequence>
<keyword evidence="1" id="KW-0560">Oxidoreductase</keyword>
<feature type="domain" description="3-hydroxyacyl-CoA dehydrogenase NAD binding" evidence="4">
    <location>
        <begin position="5"/>
        <end position="184"/>
    </location>
</feature>
<dbReference type="Pfam" id="PF02737">
    <property type="entry name" value="3HCDH_N"/>
    <property type="match status" value="1"/>
</dbReference>
<comment type="caution">
    <text evidence="5">The sequence shown here is derived from an EMBL/GenBank/DDBJ whole genome shotgun (WGS) entry which is preliminary data.</text>
</comment>
<dbReference type="PIRSF" id="PIRSF000105">
    <property type="entry name" value="HCDH"/>
    <property type="match status" value="1"/>
</dbReference>
<protein>
    <submittedName>
        <fullName evidence="5">3-hydroxyacyl-CoA dehydrogenase</fullName>
    </submittedName>
</protein>
<dbReference type="InterPro" id="IPR006176">
    <property type="entry name" value="3-OHacyl-CoA_DH_NAD-bd"/>
</dbReference>
<dbReference type="GO" id="GO:0006631">
    <property type="term" value="P:fatty acid metabolic process"/>
    <property type="evidence" value="ECO:0007669"/>
    <property type="project" value="InterPro"/>
</dbReference>
<name>A0A7X9RWQ1_9BACT</name>
<evidence type="ECO:0000259" key="4">
    <source>
        <dbReference type="Pfam" id="PF02737"/>
    </source>
</evidence>
<dbReference type="Proteomes" id="UP000576082">
    <property type="component" value="Unassembled WGS sequence"/>
</dbReference>
<evidence type="ECO:0000256" key="1">
    <source>
        <dbReference type="ARBA" id="ARBA00023002"/>
    </source>
</evidence>
<dbReference type="InterPro" id="IPR036291">
    <property type="entry name" value="NAD(P)-bd_dom_sf"/>
</dbReference>
<dbReference type="GO" id="GO:0016616">
    <property type="term" value="F:oxidoreductase activity, acting on the CH-OH group of donors, NAD or NADP as acceptor"/>
    <property type="evidence" value="ECO:0007669"/>
    <property type="project" value="InterPro"/>
</dbReference>